<gene>
    <name evidence="1" type="ORF">SAMN04488540_10552</name>
</gene>
<dbReference type="OrthoDB" id="6990245at2"/>
<protein>
    <submittedName>
        <fullName evidence="1">Uncharacterized protein</fullName>
    </submittedName>
</protein>
<sequence>MKSPLIILGTLLLGIGVAGFVLLSQPQAGDHGATATVKLAPEDQALHDQLVQCAAYYQIASEAIAGMNAPQMKAVGERLAQSAATAESRISALSGEQQASARIASAKQAQLASLPSASSLGPLMGRYKQPCQSLLQG</sequence>
<dbReference type="EMBL" id="FNEM01000005">
    <property type="protein sequence ID" value="SDJ11753.1"/>
    <property type="molecule type" value="Genomic_DNA"/>
</dbReference>
<name>A0A1G8R4I2_9GAMM</name>
<organism evidence="1 2">
    <name type="scientific">Ferrimonas sediminum</name>
    <dbReference type="NCBI Taxonomy" id="718193"/>
    <lineage>
        <taxon>Bacteria</taxon>
        <taxon>Pseudomonadati</taxon>
        <taxon>Pseudomonadota</taxon>
        <taxon>Gammaproteobacteria</taxon>
        <taxon>Alteromonadales</taxon>
        <taxon>Ferrimonadaceae</taxon>
        <taxon>Ferrimonas</taxon>
    </lineage>
</organism>
<reference evidence="2" key="1">
    <citation type="submission" date="2016-10" db="EMBL/GenBank/DDBJ databases">
        <authorList>
            <person name="Varghese N."/>
            <person name="Submissions S."/>
        </authorList>
    </citation>
    <scope>NUCLEOTIDE SEQUENCE [LARGE SCALE GENOMIC DNA]</scope>
    <source>
        <strain evidence="2">DSM 23317</strain>
    </source>
</reference>
<keyword evidence="2" id="KW-1185">Reference proteome</keyword>
<evidence type="ECO:0000313" key="1">
    <source>
        <dbReference type="EMBL" id="SDJ11753.1"/>
    </source>
</evidence>
<dbReference type="Proteomes" id="UP000199527">
    <property type="component" value="Unassembled WGS sequence"/>
</dbReference>
<dbReference type="RefSeq" id="WP_090364538.1">
    <property type="nucleotide sequence ID" value="NZ_FNEM01000005.1"/>
</dbReference>
<accession>A0A1G8R4I2</accession>
<proteinExistence type="predicted"/>
<evidence type="ECO:0000313" key="2">
    <source>
        <dbReference type="Proteomes" id="UP000199527"/>
    </source>
</evidence>
<dbReference type="AlphaFoldDB" id="A0A1G8R4I2"/>